<accession>A0A377Q7D6</accession>
<evidence type="ECO:0000313" key="4">
    <source>
        <dbReference type="Proteomes" id="UP000295794"/>
    </source>
</evidence>
<protein>
    <submittedName>
        <fullName evidence="1">Uncharacterized protein</fullName>
    </submittedName>
</protein>
<organism evidence="1 3">
    <name type="scientific">Iodobacter fluviatilis</name>
    <dbReference type="NCBI Taxonomy" id="537"/>
    <lineage>
        <taxon>Bacteria</taxon>
        <taxon>Pseudomonadati</taxon>
        <taxon>Pseudomonadota</taxon>
        <taxon>Betaproteobacteria</taxon>
        <taxon>Neisseriales</taxon>
        <taxon>Chitinibacteraceae</taxon>
        <taxon>Iodobacter</taxon>
    </lineage>
</organism>
<dbReference type="EMBL" id="SMBT01000002">
    <property type="protein sequence ID" value="TCU89295.1"/>
    <property type="molecule type" value="Genomic_DNA"/>
</dbReference>
<keyword evidence="4" id="KW-1185">Reference proteome</keyword>
<proteinExistence type="predicted"/>
<reference evidence="2 4" key="2">
    <citation type="submission" date="2019-03" db="EMBL/GenBank/DDBJ databases">
        <title>Genomic Encyclopedia of Type Strains, Phase IV (KMG-IV): sequencing the most valuable type-strain genomes for metagenomic binning, comparative biology and taxonomic classification.</title>
        <authorList>
            <person name="Goeker M."/>
        </authorList>
    </citation>
    <scope>NUCLEOTIDE SEQUENCE [LARGE SCALE GENOMIC DNA]</scope>
    <source>
        <strain evidence="2 4">DSM 3764</strain>
    </source>
</reference>
<evidence type="ECO:0000313" key="3">
    <source>
        <dbReference type="Proteomes" id="UP000255108"/>
    </source>
</evidence>
<gene>
    <name evidence="2" type="ORF">EV682_102207</name>
    <name evidence="1" type="ORF">NCTC11159_01732</name>
</gene>
<dbReference type="EMBL" id="UGHR01000001">
    <property type="protein sequence ID" value="STQ90665.1"/>
    <property type="molecule type" value="Genomic_DNA"/>
</dbReference>
<reference evidence="1 3" key="1">
    <citation type="submission" date="2018-06" db="EMBL/GenBank/DDBJ databases">
        <authorList>
            <consortium name="Pathogen Informatics"/>
            <person name="Doyle S."/>
        </authorList>
    </citation>
    <scope>NUCLEOTIDE SEQUENCE [LARGE SCALE GENOMIC DNA]</scope>
    <source>
        <strain evidence="1 3">NCTC11159</strain>
    </source>
</reference>
<evidence type="ECO:0000313" key="1">
    <source>
        <dbReference type="EMBL" id="STQ90665.1"/>
    </source>
</evidence>
<sequence>MLATKDAHIASTTRLILLSLAILLALWKLTCLRSIWLKFASPSIGIDKCSPAGCAGRGLGRLAIGSC</sequence>
<name>A0A377Q7D6_9NEIS</name>
<dbReference type="Proteomes" id="UP000255108">
    <property type="component" value="Unassembled WGS sequence"/>
</dbReference>
<dbReference type="AlphaFoldDB" id="A0A377Q7D6"/>
<evidence type="ECO:0000313" key="2">
    <source>
        <dbReference type="EMBL" id="TCU89295.1"/>
    </source>
</evidence>
<dbReference type="Proteomes" id="UP000295794">
    <property type="component" value="Unassembled WGS sequence"/>
</dbReference>